<proteinExistence type="predicted"/>
<reference evidence="3 4" key="1">
    <citation type="submission" date="2019-02" db="EMBL/GenBank/DDBJ databases">
        <title>Deep-cultivation of Planctomycetes and their phenomic and genomic characterization uncovers novel biology.</title>
        <authorList>
            <person name="Wiegand S."/>
            <person name="Jogler M."/>
            <person name="Boedeker C."/>
            <person name="Pinto D."/>
            <person name="Vollmers J."/>
            <person name="Rivas-Marin E."/>
            <person name="Kohn T."/>
            <person name="Peeters S.H."/>
            <person name="Heuer A."/>
            <person name="Rast P."/>
            <person name="Oberbeckmann S."/>
            <person name="Bunk B."/>
            <person name="Jeske O."/>
            <person name="Meyerdierks A."/>
            <person name="Storesund J.E."/>
            <person name="Kallscheuer N."/>
            <person name="Luecker S."/>
            <person name="Lage O.M."/>
            <person name="Pohl T."/>
            <person name="Merkel B.J."/>
            <person name="Hornburger P."/>
            <person name="Mueller R.-W."/>
            <person name="Bruemmer F."/>
            <person name="Labrenz M."/>
            <person name="Spormann A.M."/>
            <person name="Op Den Camp H."/>
            <person name="Overmann J."/>
            <person name="Amann R."/>
            <person name="Jetten M.S.M."/>
            <person name="Mascher T."/>
            <person name="Medema M.H."/>
            <person name="Devos D.P."/>
            <person name="Kaster A.-K."/>
            <person name="Ovreas L."/>
            <person name="Rohde M."/>
            <person name="Galperin M.Y."/>
            <person name="Jogler C."/>
        </authorList>
    </citation>
    <scope>NUCLEOTIDE SEQUENCE [LARGE SCALE GENOMIC DNA]</scope>
    <source>
        <strain evidence="3 4">Pla52o</strain>
    </source>
</reference>
<keyword evidence="2" id="KW-0472">Membrane</keyword>
<dbReference type="AlphaFoldDB" id="A0A5C6CNT0"/>
<accession>A0A5C6CNT0</accession>
<keyword evidence="4" id="KW-1185">Reference proteome</keyword>
<feature type="transmembrane region" description="Helical" evidence="2">
    <location>
        <begin position="53"/>
        <end position="76"/>
    </location>
</feature>
<dbReference type="RefSeq" id="WP_146593810.1">
    <property type="nucleotide sequence ID" value="NZ_SJPT01000002.1"/>
</dbReference>
<dbReference type="Proteomes" id="UP000316304">
    <property type="component" value="Unassembled WGS sequence"/>
</dbReference>
<evidence type="ECO:0000313" key="3">
    <source>
        <dbReference type="EMBL" id="TWU25124.1"/>
    </source>
</evidence>
<comment type="caution">
    <text evidence="3">The sequence shown here is derived from an EMBL/GenBank/DDBJ whole genome shotgun (WGS) entry which is preliminary data.</text>
</comment>
<evidence type="ECO:0000256" key="2">
    <source>
        <dbReference type="SAM" id="Phobius"/>
    </source>
</evidence>
<keyword evidence="2" id="KW-1133">Transmembrane helix</keyword>
<gene>
    <name evidence="3" type="ORF">Pla52o_14220</name>
</gene>
<protein>
    <submittedName>
        <fullName evidence="3">Uncharacterized protein</fullName>
    </submittedName>
</protein>
<sequence>MIAPSEKRPGNPRYVEHPPAEDRVHDESPHLQRAHMHAIRREEHRLPQRLHDAIATSPTIAVVAAVATGVALGWLLKRKTW</sequence>
<dbReference type="EMBL" id="SJPT01000002">
    <property type="protein sequence ID" value="TWU25124.1"/>
    <property type="molecule type" value="Genomic_DNA"/>
</dbReference>
<keyword evidence="2" id="KW-0812">Transmembrane</keyword>
<name>A0A5C6CNT0_9BACT</name>
<evidence type="ECO:0000313" key="4">
    <source>
        <dbReference type="Proteomes" id="UP000316304"/>
    </source>
</evidence>
<organism evidence="3 4">
    <name type="scientific">Novipirellula galeiformis</name>
    <dbReference type="NCBI Taxonomy" id="2528004"/>
    <lineage>
        <taxon>Bacteria</taxon>
        <taxon>Pseudomonadati</taxon>
        <taxon>Planctomycetota</taxon>
        <taxon>Planctomycetia</taxon>
        <taxon>Pirellulales</taxon>
        <taxon>Pirellulaceae</taxon>
        <taxon>Novipirellula</taxon>
    </lineage>
</organism>
<feature type="region of interest" description="Disordered" evidence="1">
    <location>
        <begin position="1"/>
        <end position="29"/>
    </location>
</feature>
<evidence type="ECO:0000256" key="1">
    <source>
        <dbReference type="SAM" id="MobiDB-lite"/>
    </source>
</evidence>